<dbReference type="SUPFAM" id="SSF55874">
    <property type="entry name" value="ATPase domain of HSP90 chaperone/DNA topoisomerase II/histidine kinase"/>
    <property type="match status" value="1"/>
</dbReference>
<comment type="subcellular location">
    <subcellularLocation>
        <location evidence="2">Cell membrane</location>
        <topology evidence="2">Multi-pass membrane protein</topology>
    </subcellularLocation>
</comment>
<keyword evidence="11 14" id="KW-1133">Transmembrane helix</keyword>
<evidence type="ECO:0000256" key="7">
    <source>
        <dbReference type="ARBA" id="ARBA00022692"/>
    </source>
</evidence>
<evidence type="ECO:0000256" key="5">
    <source>
        <dbReference type="ARBA" id="ARBA00022553"/>
    </source>
</evidence>
<evidence type="ECO:0000259" key="15">
    <source>
        <dbReference type="PROSITE" id="PS50109"/>
    </source>
</evidence>
<dbReference type="InterPro" id="IPR005467">
    <property type="entry name" value="His_kinase_dom"/>
</dbReference>
<keyword evidence="13 14" id="KW-0472">Membrane</keyword>
<dbReference type="GO" id="GO:0006355">
    <property type="term" value="P:regulation of DNA-templated transcription"/>
    <property type="evidence" value="ECO:0007669"/>
    <property type="project" value="InterPro"/>
</dbReference>
<feature type="domain" description="Histidine kinase" evidence="15">
    <location>
        <begin position="419"/>
        <end position="526"/>
    </location>
</feature>
<evidence type="ECO:0000256" key="9">
    <source>
        <dbReference type="ARBA" id="ARBA00022777"/>
    </source>
</evidence>
<keyword evidence="7 14" id="KW-0812">Transmembrane</keyword>
<dbReference type="InterPro" id="IPR003594">
    <property type="entry name" value="HATPase_dom"/>
</dbReference>
<dbReference type="GO" id="GO:0005886">
    <property type="term" value="C:plasma membrane"/>
    <property type="evidence" value="ECO:0007669"/>
    <property type="project" value="UniProtKB-SubCell"/>
</dbReference>
<dbReference type="Pfam" id="PF02518">
    <property type="entry name" value="HATPase_c"/>
    <property type="match status" value="1"/>
</dbReference>
<keyword evidence="4" id="KW-1003">Cell membrane</keyword>
<proteinExistence type="predicted"/>
<dbReference type="PANTHER" id="PTHR43547:SF3">
    <property type="entry name" value="SENSOR PROTEIN CITS"/>
    <property type="match status" value="1"/>
</dbReference>
<evidence type="ECO:0000256" key="14">
    <source>
        <dbReference type="SAM" id="Phobius"/>
    </source>
</evidence>
<dbReference type="GO" id="GO:0005524">
    <property type="term" value="F:ATP binding"/>
    <property type="evidence" value="ECO:0007669"/>
    <property type="project" value="UniProtKB-KW"/>
</dbReference>
<dbReference type="Pfam" id="PF17203">
    <property type="entry name" value="sCache_3_2"/>
    <property type="match status" value="1"/>
</dbReference>
<evidence type="ECO:0000256" key="11">
    <source>
        <dbReference type="ARBA" id="ARBA00022989"/>
    </source>
</evidence>
<evidence type="ECO:0000256" key="12">
    <source>
        <dbReference type="ARBA" id="ARBA00023012"/>
    </source>
</evidence>
<feature type="transmembrane region" description="Helical" evidence="14">
    <location>
        <begin position="168"/>
        <end position="190"/>
    </location>
</feature>
<evidence type="ECO:0000256" key="13">
    <source>
        <dbReference type="ARBA" id="ARBA00023136"/>
    </source>
</evidence>
<keyword evidence="6" id="KW-0808">Transferase</keyword>
<dbReference type="InterPro" id="IPR013767">
    <property type="entry name" value="PAS_fold"/>
</dbReference>
<dbReference type="RefSeq" id="WP_066383862.1">
    <property type="nucleotide sequence ID" value="NZ_CP022572.1"/>
</dbReference>
<dbReference type="InterPro" id="IPR035965">
    <property type="entry name" value="PAS-like_dom_sf"/>
</dbReference>
<evidence type="ECO:0000256" key="2">
    <source>
        <dbReference type="ARBA" id="ARBA00004651"/>
    </source>
</evidence>
<keyword evidence="17" id="KW-1185">Reference proteome</keyword>
<dbReference type="InterPro" id="IPR033463">
    <property type="entry name" value="sCache_3"/>
</dbReference>
<keyword evidence="9 16" id="KW-0418">Kinase</keyword>
<dbReference type="AlphaFoldDB" id="A0A3Q9QXT4"/>
<evidence type="ECO:0000313" key="16">
    <source>
        <dbReference type="EMBL" id="AZU62828.1"/>
    </source>
</evidence>
<keyword evidence="12" id="KW-0902">Two-component regulatory system</keyword>
<dbReference type="SUPFAM" id="SSF55785">
    <property type="entry name" value="PYP-like sensor domain (PAS domain)"/>
    <property type="match status" value="1"/>
</dbReference>
<reference evidence="16 17" key="1">
    <citation type="submission" date="2017-07" db="EMBL/GenBank/DDBJ databases">
        <title>The complete genome sequence of Bacillus mesonae strain H20-5, an efficient strain improving plant abiotic stress resistance.</title>
        <authorList>
            <person name="Kim S.Y."/>
            <person name="Song H."/>
            <person name="Sang M.K."/>
            <person name="Weon H.-Y."/>
            <person name="Song J."/>
        </authorList>
    </citation>
    <scope>NUCLEOTIDE SEQUENCE [LARGE SCALE GENOMIC DNA]</scope>
    <source>
        <strain evidence="16 17">H20-5</strain>
    </source>
</reference>
<comment type="catalytic activity">
    <reaction evidence="1">
        <text>ATP + protein L-histidine = ADP + protein N-phospho-L-histidine.</text>
        <dbReference type="EC" id="2.7.13.3"/>
    </reaction>
</comment>
<accession>A0A3Q9QXT4</accession>
<dbReference type="KEGG" id="nmk:CHR53_17035"/>
<dbReference type="GO" id="GO:0000155">
    <property type="term" value="F:phosphorelay sensor kinase activity"/>
    <property type="evidence" value="ECO:0007669"/>
    <property type="project" value="InterPro"/>
</dbReference>
<evidence type="ECO:0000256" key="3">
    <source>
        <dbReference type="ARBA" id="ARBA00012438"/>
    </source>
</evidence>
<evidence type="ECO:0000256" key="10">
    <source>
        <dbReference type="ARBA" id="ARBA00022840"/>
    </source>
</evidence>
<dbReference type="OrthoDB" id="9792686at2"/>
<evidence type="ECO:0000313" key="17">
    <source>
        <dbReference type="Proteomes" id="UP000282892"/>
    </source>
</evidence>
<organism evidence="16 17">
    <name type="scientific">Neobacillus mesonae</name>
    <dbReference type="NCBI Taxonomy" id="1193713"/>
    <lineage>
        <taxon>Bacteria</taxon>
        <taxon>Bacillati</taxon>
        <taxon>Bacillota</taxon>
        <taxon>Bacilli</taxon>
        <taxon>Bacillales</taxon>
        <taxon>Bacillaceae</taxon>
        <taxon>Neobacillus</taxon>
    </lineage>
</organism>
<dbReference type="EC" id="2.7.13.3" evidence="3"/>
<dbReference type="STRING" id="1193713.GCA_001636315_00236"/>
<dbReference type="Proteomes" id="UP000282892">
    <property type="component" value="Chromosome"/>
</dbReference>
<dbReference type="PRINTS" id="PR00344">
    <property type="entry name" value="BCTRLSENSOR"/>
</dbReference>
<evidence type="ECO:0000256" key="6">
    <source>
        <dbReference type="ARBA" id="ARBA00022679"/>
    </source>
</evidence>
<dbReference type="InterPro" id="IPR004358">
    <property type="entry name" value="Sig_transdc_His_kin-like_C"/>
</dbReference>
<sequence>MRLHTKLMLGISVLIIVLGVIIEFTFKNIMETKLKHEIGLKALSVAESISNMPEIESAFHTENPSSIIQPIAEEIRKDVGAEFIVIGNRNEIRYSHPNPKRLGKKMVGGDNDQVFKGESVISESVGTLGPSLRGKAPIFSGNKVIGVVSVGYLQTDIATEVEKVQKKIFVATVIILIGGILVAFLISLNIKRAIFGLEPKEIAWMYQEKHAILESIHEGIIAIDTEGRITVVNETAHSILKVPISTLLRGKRIEQVLENTHLLDVVQTGQAEYDQEFLIAGEVYLANRIPIFNNKNEVIGAVASFRNKSELANLLKELSHIKTYAEGLRAQTHEYSNRMYTLLGLIQLGSYKEAIDFISKEVDVAQGLIQFLMKEVPDPVLAAFILGKSSLASELKINFSIDRESSFKDLPEDISRDSLVTIIGNLVNNAFEAVRESEKEEKRVSLFLTDLGKELIIEVEDNGMGIDENTSGMIFQNGFTTKNTSSNAGIGLSLVQNAIKDLGGNITFSSIRGEGTIFTIAIPKSRGNLNEGESGNRSVNCGG</sequence>
<dbReference type="InterPro" id="IPR029151">
    <property type="entry name" value="Sensor-like_sf"/>
</dbReference>
<dbReference type="Gene3D" id="3.30.450.20">
    <property type="entry name" value="PAS domain"/>
    <property type="match status" value="2"/>
</dbReference>
<keyword evidence="5" id="KW-0597">Phosphoprotein</keyword>
<evidence type="ECO:0000256" key="4">
    <source>
        <dbReference type="ARBA" id="ARBA00022475"/>
    </source>
</evidence>
<dbReference type="PANTHER" id="PTHR43547">
    <property type="entry name" value="TWO-COMPONENT HISTIDINE KINASE"/>
    <property type="match status" value="1"/>
</dbReference>
<dbReference type="SUPFAM" id="SSF55890">
    <property type="entry name" value="Sporulation response regulatory protein Spo0B"/>
    <property type="match status" value="1"/>
</dbReference>
<keyword evidence="10" id="KW-0067">ATP-binding</keyword>
<dbReference type="PROSITE" id="PS50109">
    <property type="entry name" value="HIS_KIN"/>
    <property type="match status" value="1"/>
</dbReference>
<dbReference type="InterPro" id="IPR000014">
    <property type="entry name" value="PAS"/>
</dbReference>
<protein>
    <recommendedName>
        <fullName evidence="3">histidine kinase</fullName>
        <ecNumber evidence="3">2.7.13.3</ecNumber>
    </recommendedName>
</protein>
<dbReference type="InterPro" id="IPR036890">
    <property type="entry name" value="HATPase_C_sf"/>
</dbReference>
<feature type="transmembrane region" description="Helical" evidence="14">
    <location>
        <begin position="6"/>
        <end position="26"/>
    </location>
</feature>
<dbReference type="InterPro" id="IPR016120">
    <property type="entry name" value="Sig_transdc_His_kin_SpoOB"/>
</dbReference>
<gene>
    <name evidence="16" type="ORF">CHR53_17035</name>
</gene>
<dbReference type="EMBL" id="CP022572">
    <property type="protein sequence ID" value="AZU62828.1"/>
    <property type="molecule type" value="Genomic_DNA"/>
</dbReference>
<dbReference type="SMART" id="SM00387">
    <property type="entry name" value="HATPase_c"/>
    <property type="match status" value="1"/>
</dbReference>
<dbReference type="SUPFAM" id="SSF103190">
    <property type="entry name" value="Sensory domain-like"/>
    <property type="match status" value="1"/>
</dbReference>
<dbReference type="FunFam" id="3.30.450.20:FF:000018">
    <property type="entry name" value="Sensor histidine kinase DcuS"/>
    <property type="match status" value="1"/>
</dbReference>
<evidence type="ECO:0000256" key="1">
    <source>
        <dbReference type="ARBA" id="ARBA00000085"/>
    </source>
</evidence>
<evidence type="ECO:0000256" key="8">
    <source>
        <dbReference type="ARBA" id="ARBA00022741"/>
    </source>
</evidence>
<keyword evidence="8" id="KW-0547">Nucleotide-binding</keyword>
<dbReference type="SMART" id="SM00091">
    <property type="entry name" value="PAS"/>
    <property type="match status" value="1"/>
</dbReference>
<dbReference type="Gene3D" id="3.30.565.10">
    <property type="entry name" value="Histidine kinase-like ATPase, C-terminal domain"/>
    <property type="match status" value="1"/>
</dbReference>
<name>A0A3Q9QXT4_9BACI</name>
<dbReference type="Pfam" id="PF00989">
    <property type="entry name" value="PAS"/>
    <property type="match status" value="1"/>
</dbReference>